<dbReference type="KEGG" id="mdr:MDOR_03060"/>
<organism evidence="4 5">
    <name type="scientific">Mycolicibacterium doricum</name>
    <dbReference type="NCBI Taxonomy" id="126673"/>
    <lineage>
        <taxon>Bacteria</taxon>
        <taxon>Bacillati</taxon>
        <taxon>Actinomycetota</taxon>
        <taxon>Actinomycetes</taxon>
        <taxon>Mycobacteriales</taxon>
        <taxon>Mycobacteriaceae</taxon>
        <taxon>Mycolicibacterium</taxon>
    </lineage>
</organism>
<keyword evidence="1" id="KW-1133">Transmembrane helix</keyword>
<feature type="transmembrane region" description="Helical" evidence="1">
    <location>
        <begin position="198"/>
        <end position="217"/>
    </location>
</feature>
<feature type="signal peptide" evidence="2">
    <location>
        <begin position="1"/>
        <end position="26"/>
    </location>
</feature>
<dbReference type="STRING" id="126673.AWC01_07760"/>
<reference evidence="3" key="3">
    <citation type="submission" date="2020-02" db="EMBL/GenBank/DDBJ databases">
        <authorList>
            <person name="Matsumoto Y."/>
            <person name="Motooka D."/>
            <person name="Nakamura S."/>
        </authorList>
    </citation>
    <scope>NUCLEOTIDE SEQUENCE</scope>
    <source>
        <strain evidence="3">JCM 12405</strain>
    </source>
</reference>
<dbReference type="AlphaFoldDB" id="A0A1X1TES9"/>
<evidence type="ECO:0000313" key="3">
    <source>
        <dbReference type="EMBL" id="BBZ06137.1"/>
    </source>
</evidence>
<evidence type="ECO:0000313" key="4">
    <source>
        <dbReference type="EMBL" id="ORV43059.1"/>
    </source>
</evidence>
<evidence type="ECO:0000256" key="2">
    <source>
        <dbReference type="SAM" id="SignalP"/>
    </source>
</evidence>
<feature type="chain" id="PRO_5036312101" evidence="2">
    <location>
        <begin position="27"/>
        <end position="292"/>
    </location>
</feature>
<feature type="transmembrane region" description="Helical" evidence="1">
    <location>
        <begin position="169"/>
        <end position="191"/>
    </location>
</feature>
<dbReference type="Proteomes" id="UP000193564">
    <property type="component" value="Unassembled WGS sequence"/>
</dbReference>
<keyword evidence="5" id="KW-1185">Reference proteome</keyword>
<reference evidence="3 6" key="2">
    <citation type="journal article" date="2019" name="Emerg. Microbes Infect.">
        <title>Comprehensive subspecies identification of 175 nontuberculous mycobacteria species based on 7547 genomic profiles.</title>
        <authorList>
            <person name="Matsumoto Y."/>
            <person name="Kinjo T."/>
            <person name="Motooka D."/>
            <person name="Nabeya D."/>
            <person name="Jung N."/>
            <person name="Uechi K."/>
            <person name="Horii T."/>
            <person name="Iida T."/>
            <person name="Fujita J."/>
            <person name="Nakamura S."/>
        </authorList>
    </citation>
    <scope>NUCLEOTIDE SEQUENCE [LARGE SCALE GENOMIC DNA]</scope>
    <source>
        <strain evidence="3 6">JCM 12405</strain>
    </source>
</reference>
<evidence type="ECO:0000313" key="5">
    <source>
        <dbReference type="Proteomes" id="UP000193564"/>
    </source>
</evidence>
<keyword evidence="1" id="KW-0812">Transmembrane</keyword>
<evidence type="ECO:0000313" key="6">
    <source>
        <dbReference type="Proteomes" id="UP000467201"/>
    </source>
</evidence>
<dbReference type="EMBL" id="LQOS01000020">
    <property type="protein sequence ID" value="ORV43059.1"/>
    <property type="molecule type" value="Genomic_DNA"/>
</dbReference>
<name>A0A1X1TES9_9MYCO</name>
<dbReference type="EMBL" id="AP022605">
    <property type="protein sequence ID" value="BBZ06137.1"/>
    <property type="molecule type" value="Genomic_DNA"/>
</dbReference>
<keyword evidence="2" id="KW-0732">Signal</keyword>
<proteinExistence type="predicted"/>
<protein>
    <submittedName>
        <fullName evidence="4">Uncharacterized protein</fullName>
    </submittedName>
</protein>
<reference evidence="4 5" key="1">
    <citation type="submission" date="2016-01" db="EMBL/GenBank/DDBJ databases">
        <title>The new phylogeny of the genus Mycobacterium.</title>
        <authorList>
            <person name="Tarcisio F."/>
            <person name="Conor M."/>
            <person name="Antonella G."/>
            <person name="Elisabetta G."/>
            <person name="Giulia F.S."/>
            <person name="Sara T."/>
            <person name="Anna F."/>
            <person name="Clotilde B."/>
            <person name="Roberto B."/>
            <person name="Veronica D.S."/>
            <person name="Fabio R."/>
            <person name="Monica P."/>
            <person name="Olivier J."/>
            <person name="Enrico T."/>
            <person name="Nicola S."/>
        </authorList>
    </citation>
    <scope>NUCLEOTIDE SEQUENCE [LARGE SCALE GENOMIC DNA]</scope>
    <source>
        <strain evidence="4 5">DSM 44339</strain>
    </source>
</reference>
<feature type="transmembrane region" description="Helical" evidence="1">
    <location>
        <begin position="253"/>
        <end position="277"/>
    </location>
</feature>
<dbReference type="Proteomes" id="UP000467201">
    <property type="component" value="Chromosome"/>
</dbReference>
<gene>
    <name evidence="4" type="ORF">AWC01_07760</name>
    <name evidence="3" type="ORF">MDOR_03060</name>
</gene>
<dbReference type="RefSeq" id="WP_085189634.1">
    <property type="nucleotide sequence ID" value="NZ_AP022605.1"/>
</dbReference>
<dbReference type="OrthoDB" id="4753518at2"/>
<evidence type="ECO:0000256" key="1">
    <source>
        <dbReference type="SAM" id="Phobius"/>
    </source>
</evidence>
<keyword evidence="1" id="KW-0472">Membrane</keyword>
<accession>A0A1X1TES9</accession>
<sequence length="292" mass="31204">MRSVLTALLWLLTTVLLAAAVPAVWAQENLVSEQGYAKLAEAAAADTRLRAAMADELTTQITALAADRGYGLNETLVHQITSAYTGNAGFPGQFAQANRIAHRWLFTDDIPQADVGDQWLIDIAPMLSDPSLAATLGNLDLDVPDTLMVPVTVPSPELRPGRLQAVATWGPWVSIVLTVLTAVFALLTLAGSRRRGRALAGLGVSALLVGASGWAGLEVADGYIDRALTRAEGDFRRIADEMVLHAEDSLHHWLNMTLIAGVVLVAVGVVVSMLGGLRRQPDVVRHSPVRDR</sequence>